<feature type="transmembrane region" description="Helical" evidence="1">
    <location>
        <begin position="56"/>
        <end position="74"/>
    </location>
</feature>
<feature type="domain" description="DUF6533" evidence="2">
    <location>
        <begin position="24"/>
        <end position="66"/>
    </location>
</feature>
<reference evidence="4" key="1">
    <citation type="journal article" date="2014" name="Proc. Natl. Acad. Sci. U.S.A.">
        <title>Extensive sampling of basidiomycete genomes demonstrates inadequacy of the white-rot/brown-rot paradigm for wood decay fungi.</title>
        <authorList>
            <person name="Riley R."/>
            <person name="Salamov A.A."/>
            <person name="Brown D.W."/>
            <person name="Nagy L.G."/>
            <person name="Floudas D."/>
            <person name="Held B.W."/>
            <person name="Levasseur A."/>
            <person name="Lombard V."/>
            <person name="Morin E."/>
            <person name="Otillar R."/>
            <person name="Lindquist E.A."/>
            <person name="Sun H."/>
            <person name="LaButti K.M."/>
            <person name="Schmutz J."/>
            <person name="Jabbour D."/>
            <person name="Luo H."/>
            <person name="Baker S.E."/>
            <person name="Pisabarro A.G."/>
            <person name="Walton J.D."/>
            <person name="Blanchette R.A."/>
            <person name="Henrissat B."/>
            <person name="Martin F."/>
            <person name="Cullen D."/>
            <person name="Hibbett D.S."/>
            <person name="Grigoriev I.V."/>
        </authorList>
    </citation>
    <scope>NUCLEOTIDE SEQUENCE [LARGE SCALE GENOMIC DNA]</scope>
    <source>
        <strain evidence="4">CBS 339.88</strain>
    </source>
</reference>
<keyword evidence="1" id="KW-0472">Membrane</keyword>
<evidence type="ECO:0000313" key="3">
    <source>
        <dbReference type="EMBL" id="KDR72838.1"/>
    </source>
</evidence>
<accession>A0A067T1D3</accession>
<organism evidence="3 4">
    <name type="scientific">Galerina marginata (strain CBS 339.88)</name>
    <dbReference type="NCBI Taxonomy" id="685588"/>
    <lineage>
        <taxon>Eukaryota</taxon>
        <taxon>Fungi</taxon>
        <taxon>Dikarya</taxon>
        <taxon>Basidiomycota</taxon>
        <taxon>Agaricomycotina</taxon>
        <taxon>Agaricomycetes</taxon>
        <taxon>Agaricomycetidae</taxon>
        <taxon>Agaricales</taxon>
        <taxon>Agaricineae</taxon>
        <taxon>Strophariaceae</taxon>
        <taxon>Galerina</taxon>
    </lineage>
</organism>
<protein>
    <recommendedName>
        <fullName evidence="2">DUF6533 domain-containing protein</fullName>
    </recommendedName>
</protein>
<sequence length="310" mass="35365">MDPAITENVVSQSAAARDNLSLWMAGYSIVIFDYVLTFDKEVEYVWSSPWKPERILFFLNRYLPFIDIILFSQVMLNSSISFATCSMIARSSVWMILIGTMVSQTIITRRTQAIWRSRRRFVWILGSITALSFGFIVVFAAYKTVLQPLDGLDTPTISPQIKCRISAFSFNRRTLITLLVSFLLILINELVIFIMTVVKAREHIPKDSSPESYVIQLYRNGVLHCGCMLALTIINCVFVTVATPPYKTMFYPLQRALHSVFCNRFLLLISEQQKHRRDEIAEGRSLPTTSAEGGLVLTSIRTESDDFQDI</sequence>
<dbReference type="AlphaFoldDB" id="A0A067T1D3"/>
<dbReference type="InterPro" id="IPR045340">
    <property type="entry name" value="DUF6533"/>
</dbReference>
<feature type="transmembrane region" description="Helical" evidence="1">
    <location>
        <begin position="175"/>
        <end position="200"/>
    </location>
</feature>
<dbReference type="EMBL" id="KL142387">
    <property type="protein sequence ID" value="KDR72838.1"/>
    <property type="molecule type" value="Genomic_DNA"/>
</dbReference>
<dbReference type="Pfam" id="PF20151">
    <property type="entry name" value="DUF6533"/>
    <property type="match status" value="1"/>
</dbReference>
<evidence type="ECO:0000313" key="4">
    <source>
        <dbReference type="Proteomes" id="UP000027222"/>
    </source>
</evidence>
<evidence type="ECO:0000259" key="2">
    <source>
        <dbReference type="Pfam" id="PF20151"/>
    </source>
</evidence>
<feature type="transmembrane region" description="Helical" evidence="1">
    <location>
        <begin position="80"/>
        <end position="100"/>
    </location>
</feature>
<proteinExistence type="predicted"/>
<keyword evidence="4" id="KW-1185">Reference proteome</keyword>
<keyword evidence="1" id="KW-0812">Transmembrane</keyword>
<dbReference type="Proteomes" id="UP000027222">
    <property type="component" value="Unassembled WGS sequence"/>
</dbReference>
<dbReference type="HOGENOM" id="CLU_035509_11_0_1"/>
<name>A0A067T1D3_GALM3</name>
<feature type="transmembrane region" description="Helical" evidence="1">
    <location>
        <begin position="121"/>
        <end position="142"/>
    </location>
</feature>
<gene>
    <name evidence="3" type="ORF">GALMADRAFT_252122</name>
</gene>
<feature type="transmembrane region" description="Helical" evidence="1">
    <location>
        <begin position="20"/>
        <end position="36"/>
    </location>
</feature>
<dbReference type="OrthoDB" id="3341843at2759"/>
<evidence type="ECO:0000256" key="1">
    <source>
        <dbReference type="SAM" id="Phobius"/>
    </source>
</evidence>
<keyword evidence="1" id="KW-1133">Transmembrane helix</keyword>
<feature type="transmembrane region" description="Helical" evidence="1">
    <location>
        <begin position="221"/>
        <end position="243"/>
    </location>
</feature>